<feature type="transmembrane region" description="Helical" evidence="1">
    <location>
        <begin position="444"/>
        <end position="463"/>
    </location>
</feature>
<protein>
    <submittedName>
        <fullName evidence="2">Uncharacterized protein</fullName>
    </submittedName>
</protein>
<feature type="transmembrane region" description="Helical" evidence="1">
    <location>
        <begin position="101"/>
        <end position="123"/>
    </location>
</feature>
<dbReference type="Proteomes" id="UP000235162">
    <property type="component" value="Unassembled WGS sequence"/>
</dbReference>
<dbReference type="EMBL" id="PKUR01000004">
    <property type="protein sequence ID" value="PLW84938.1"/>
    <property type="molecule type" value="Genomic_DNA"/>
</dbReference>
<reference evidence="2 3" key="1">
    <citation type="submission" date="2018-01" db="EMBL/GenBank/DDBJ databases">
        <title>The draft genome sequence of Halioglobus japonicus S1-36.</title>
        <authorList>
            <person name="Du Z.-J."/>
            <person name="Shi M.-J."/>
        </authorList>
    </citation>
    <scope>NUCLEOTIDE SEQUENCE [LARGE SCALE GENOMIC DNA]</scope>
    <source>
        <strain evidence="2 3">S1-36</strain>
    </source>
</reference>
<feature type="transmembrane region" description="Helical" evidence="1">
    <location>
        <begin position="318"/>
        <end position="338"/>
    </location>
</feature>
<dbReference type="KEGG" id="hja:BST95_01190"/>
<feature type="transmembrane region" description="Helical" evidence="1">
    <location>
        <begin position="61"/>
        <end position="81"/>
    </location>
</feature>
<keyword evidence="1" id="KW-1133">Transmembrane helix</keyword>
<evidence type="ECO:0000313" key="3">
    <source>
        <dbReference type="Proteomes" id="UP000235162"/>
    </source>
</evidence>
<feature type="transmembrane region" description="Helical" evidence="1">
    <location>
        <begin position="198"/>
        <end position="216"/>
    </location>
</feature>
<keyword evidence="1" id="KW-0812">Transmembrane</keyword>
<proteinExistence type="predicted"/>
<feature type="transmembrane region" description="Helical" evidence="1">
    <location>
        <begin position="280"/>
        <end position="312"/>
    </location>
</feature>
<evidence type="ECO:0000256" key="1">
    <source>
        <dbReference type="SAM" id="Phobius"/>
    </source>
</evidence>
<feature type="transmembrane region" description="Helical" evidence="1">
    <location>
        <begin position="221"/>
        <end position="242"/>
    </location>
</feature>
<dbReference type="RefSeq" id="WP_084197809.1">
    <property type="nucleotide sequence ID" value="NZ_PKUR01000004.1"/>
</dbReference>
<dbReference type="AlphaFoldDB" id="A0AAP8MBV3"/>
<feature type="transmembrane region" description="Helical" evidence="1">
    <location>
        <begin position="379"/>
        <end position="400"/>
    </location>
</feature>
<feature type="transmembrane region" description="Helical" evidence="1">
    <location>
        <begin position="350"/>
        <end position="367"/>
    </location>
</feature>
<name>A0AAP8MBV3_9GAMM</name>
<feature type="transmembrane region" description="Helical" evidence="1">
    <location>
        <begin position="28"/>
        <end position="49"/>
    </location>
</feature>
<sequence>MTATVALLLPWLAGAVWTYWLVSRNERWNWAIVAGHGYVLGLFIMTLCIRMWDAAGLQLQFGGIAGLLAGVTLLGAALIKLQPGQPAAAAPSPTMPAWKKAIIAVLLALIAYRYFTIFQEIILRPLFPWDAWMNWAPKAIVWFEHKSMVPFAAQQVWLNAPASELVHIEGAKNAWRYPIGVPLVQLWGMLALGTNDSTLIYLPWGMIALAMGLALYGHLKLLGHSTLIAVVAGYLLLSMPFVNVHSALAGYADLWVGVAYGMGILTIMEWNASRSWPYTILAVLMALFCALLKTPGIIMGGFIVAILATTFFPVSRTVMIGFFVMLTLTITYAFIFGIHLNLQGIGDISISSNIIALPFIGSFPLQFHDVSIAMTNTMLFMINWNIIWYFLAPALLISIFKQPAVMLYSIELRATSVTLGFIFFVYYFTGRYEFANDYTQVNRALIYAILPVLLLILQVPGVAQCRDLKA</sequence>
<evidence type="ECO:0000313" key="2">
    <source>
        <dbReference type="EMBL" id="PLW84938.1"/>
    </source>
</evidence>
<feature type="transmembrane region" description="Helical" evidence="1">
    <location>
        <begin position="412"/>
        <end position="429"/>
    </location>
</feature>
<comment type="caution">
    <text evidence="2">The sequence shown here is derived from an EMBL/GenBank/DDBJ whole genome shotgun (WGS) entry which is preliminary data.</text>
</comment>
<keyword evidence="3" id="KW-1185">Reference proteome</keyword>
<feature type="transmembrane region" description="Helical" evidence="1">
    <location>
        <begin position="248"/>
        <end position="268"/>
    </location>
</feature>
<organism evidence="2 3">
    <name type="scientific">Halioglobus japonicus</name>
    <dbReference type="NCBI Taxonomy" id="930805"/>
    <lineage>
        <taxon>Bacteria</taxon>
        <taxon>Pseudomonadati</taxon>
        <taxon>Pseudomonadota</taxon>
        <taxon>Gammaproteobacteria</taxon>
        <taxon>Cellvibrionales</taxon>
        <taxon>Halieaceae</taxon>
        <taxon>Halioglobus</taxon>
    </lineage>
</organism>
<keyword evidence="1" id="KW-0472">Membrane</keyword>
<gene>
    <name evidence="2" type="ORF">C0029_15455</name>
</gene>
<accession>A0AAP8MBV3</accession>